<accession>A0A0F9U5B0</accession>
<feature type="region of interest" description="Disordered" evidence="1">
    <location>
        <begin position="178"/>
        <end position="199"/>
    </location>
</feature>
<organism evidence="2">
    <name type="scientific">marine sediment metagenome</name>
    <dbReference type="NCBI Taxonomy" id="412755"/>
    <lineage>
        <taxon>unclassified sequences</taxon>
        <taxon>metagenomes</taxon>
        <taxon>ecological metagenomes</taxon>
    </lineage>
</organism>
<feature type="compositionally biased region" description="Basic and acidic residues" evidence="1">
    <location>
        <begin position="187"/>
        <end position="199"/>
    </location>
</feature>
<proteinExistence type="predicted"/>
<comment type="caution">
    <text evidence="2">The sequence shown here is derived from an EMBL/GenBank/DDBJ whole genome shotgun (WGS) entry which is preliminary data.</text>
</comment>
<evidence type="ECO:0000256" key="1">
    <source>
        <dbReference type="SAM" id="MobiDB-lite"/>
    </source>
</evidence>
<dbReference type="AlphaFoldDB" id="A0A0F9U5B0"/>
<protein>
    <submittedName>
        <fullName evidence="2">Uncharacterized protein</fullName>
    </submittedName>
</protein>
<dbReference type="EMBL" id="LAZR01000144">
    <property type="protein sequence ID" value="KKN86779.1"/>
    <property type="molecule type" value="Genomic_DNA"/>
</dbReference>
<reference evidence="2" key="1">
    <citation type="journal article" date="2015" name="Nature">
        <title>Complex archaea that bridge the gap between prokaryotes and eukaryotes.</title>
        <authorList>
            <person name="Spang A."/>
            <person name="Saw J.H."/>
            <person name="Jorgensen S.L."/>
            <person name="Zaremba-Niedzwiedzka K."/>
            <person name="Martijn J."/>
            <person name="Lind A.E."/>
            <person name="van Eijk R."/>
            <person name="Schleper C."/>
            <person name="Guy L."/>
            <person name="Ettema T.J."/>
        </authorList>
    </citation>
    <scope>NUCLEOTIDE SEQUENCE</scope>
</reference>
<name>A0A0F9U5B0_9ZZZZ</name>
<gene>
    <name evidence="2" type="ORF">LCGC14_0265740</name>
</gene>
<sequence length="199" mass="22123">MAGVAVEDGNEHLEHYLRELQRITQAAHITLEEVYSDSWIPNFVREPDHYIMALHLPGITPAALLPPLAGKALMRISLKAWQVQPVKIRPREGTIQAAESWLDASTELSQTLVVSADEDDGHAILSGSTPAHRPTERGYSTEHWVVGIQLEQLDGEGDYQASETYIYIDPRGGVGSGKRYTPSTFARRGDPGRWQRIEA</sequence>
<evidence type="ECO:0000313" key="2">
    <source>
        <dbReference type="EMBL" id="KKN86779.1"/>
    </source>
</evidence>